<dbReference type="InterPro" id="IPR047184">
    <property type="entry name" value="KANK1-4"/>
</dbReference>
<feature type="compositionally biased region" description="Low complexity" evidence="5">
    <location>
        <begin position="229"/>
        <end position="241"/>
    </location>
</feature>
<proteinExistence type="predicted"/>
<organism evidence="6 7">
    <name type="scientific">Pomacea canaliculata</name>
    <name type="common">Golden apple snail</name>
    <dbReference type="NCBI Taxonomy" id="400727"/>
    <lineage>
        <taxon>Eukaryota</taxon>
        <taxon>Metazoa</taxon>
        <taxon>Spiralia</taxon>
        <taxon>Lophotrochozoa</taxon>
        <taxon>Mollusca</taxon>
        <taxon>Gastropoda</taxon>
        <taxon>Caenogastropoda</taxon>
        <taxon>Architaenioglossa</taxon>
        <taxon>Ampullarioidea</taxon>
        <taxon>Ampullariidae</taxon>
        <taxon>Pomacea</taxon>
    </lineage>
</organism>
<dbReference type="GO" id="GO:0005737">
    <property type="term" value="C:cytoplasm"/>
    <property type="evidence" value="ECO:0007669"/>
    <property type="project" value="TreeGrafter"/>
</dbReference>
<keyword evidence="1" id="KW-0677">Repeat</keyword>
<sequence>MLLLSGERLAGDDSHPPPAVQPVTYVDGKCTCCPYGYHIDLDFLNFCKNVAEGSPLSNLKRIQRTKRQLRKSMEVMLLQQQQQQTQHQPQCDSATATLATSTPPPDVVHSTEASRLINMVHYEHSATQRVLREIDSSVNATLASIQSATQNRGATLPPGRRYTSSDSDDTGSPTSPFPYYAHTLPSTTHSRFSSRHQQFSPGSGSHLANNGDESSHFATSLSTSGRTDSMSSLSSVSTVSSEPVPGGQQQYTSHASGMLNAPQETATAQIRKERVWHASATAMTSEKLAAALATHFPERDEGELPTSPMSPTTIISKASLAAIREAMAVSLQRLRDLEEQVKAIPILQVRISVLKEEKRLLALQVKAKSGVGAAAPPSVRSVGVGEDTVDASDHVVSPTNAPTVFSYPYPTATSPFSPLASSPRLPSVKTPPATLPKPVRAKTVAVGDHSIVEPYLLQPDLPTGFTLKDNRVETEIRTREQLFIEKTSQHFGSTSLQEQPEANQELYSRSPVQKHFTTSQIQQSVPKPMTRSIGVGDGNVHDSSVHVHEKELRTVIIGGSGAAIGKRNVGVEVKVPTRSVGVSYSCDDAKPATRTVGVNVTYDMSSVLTSLDFRGEAELRTALMGVLQRNVRSVGTTCDFIPILVNAGVQHETTNMVSVGSGGDDCRVDVDVRQRVAERAVGVLAKPEVATRMVATGTDWLLDATTNTQSPDVYNKGCNTETRRLVSTAAATEPAFVRSFQTQTDVLVFHNLGQMKHASNNTIPTPTANTASNTLSTSTSTVGINTKSSELVTENFDFEITFKDGSTNTVPELADQGMNTLVTKQVSDIDMQKVESTVAAVGDGSVGEVAVSKTESVYKRPLTLQEQIIQRGATQASAFLGASSSEALSATSPTISYLERFGFIKTSGQSGQSGGSNVYSSNSSGILASSSLKSSVGEDGSMELKVTDAPVSKSSLQSSVLGIQEHNDSSNSSLGLRESGELSGKEEAITETVVIKRPSTGSKMLKSRYSDGARFSQDLLLESKGMFSGHRVGSVEDFMPDDIRRLMNIEASSTAGSTPTSKMLEISTDGSGIATGTAVSRAVRTVTTKKVSSKDGSSTTTTVTKTVTNPDGSLTTTSSTEKSGSGDLPMSWRDGSKLGGKSITQMDLSEVGCSDPALEISSEMSDTSQSLLVEKSAGSIKDSGFYESSTMAVVEGGSQGSLAVSSMEVDSSPSESASRLSTLERRELKSIMKRPKVEATNPKKGITFAESVVGGTGSSSEENSESESEAESTTSFEEGSYDGREGDITYQCHDDEVIAQRLPGARMYDQNIRETYELSGEMQQACDVVATYLVDSTKIQTKQLNASMSTVQAEWFRVSSHKLSSSHQVEDYLSSINEISHRLLEYVVNLVDTNGNAAIHYSVSHCNFEIVGLLLDTEVCDVKRPNKAGYTPAMLAALAYVQSDEHREIIRRLFSSSAINAQAAQTGQTALMLAVSHGRADMVRLLLQEGADCNIQDFDGSTALMCACEHGQTTIVQMLLAQADCDANLTDNVSIGP</sequence>
<dbReference type="SMART" id="SM00248">
    <property type="entry name" value="ANK"/>
    <property type="match status" value="4"/>
</dbReference>
<dbReference type="Pfam" id="PF12796">
    <property type="entry name" value="Ank_2"/>
    <property type="match status" value="1"/>
</dbReference>
<dbReference type="GO" id="GO:0005856">
    <property type="term" value="C:cytoskeleton"/>
    <property type="evidence" value="ECO:0007669"/>
    <property type="project" value="TreeGrafter"/>
</dbReference>
<dbReference type="OrthoDB" id="5406014at2759"/>
<feature type="region of interest" description="Disordered" evidence="5">
    <location>
        <begin position="1243"/>
        <end position="1287"/>
    </location>
</feature>
<reference evidence="6 7" key="1">
    <citation type="submission" date="2018-04" db="EMBL/GenBank/DDBJ databases">
        <title>The genome of golden apple snail Pomacea canaliculata provides insight into stress tolerance and invasive adaptation.</title>
        <authorList>
            <person name="Liu C."/>
            <person name="Liu B."/>
            <person name="Ren Y."/>
            <person name="Zhang Y."/>
            <person name="Wang H."/>
            <person name="Li S."/>
            <person name="Jiang F."/>
            <person name="Yin L."/>
            <person name="Zhang G."/>
            <person name="Qian W."/>
            <person name="Fan W."/>
        </authorList>
    </citation>
    <scope>NUCLEOTIDE SEQUENCE [LARGE SCALE GENOMIC DNA]</scope>
    <source>
        <strain evidence="6">SZHN2017</strain>
        <tissue evidence="6">Muscle</tissue>
    </source>
</reference>
<protein>
    <submittedName>
        <fullName evidence="6">Uncharacterized protein</fullName>
    </submittedName>
</protein>
<dbReference type="PANTHER" id="PTHR24168">
    <property type="entry name" value="KN MOTIF AND ANKYRIN REPEAT DOMAIN-CONTAINING"/>
    <property type="match status" value="1"/>
</dbReference>
<feature type="region of interest" description="Disordered" evidence="5">
    <location>
        <begin position="149"/>
        <end position="254"/>
    </location>
</feature>
<feature type="region of interest" description="Disordered" evidence="5">
    <location>
        <begin position="1088"/>
        <end position="1141"/>
    </location>
</feature>
<dbReference type="PROSITE" id="PS50297">
    <property type="entry name" value="ANK_REP_REGION"/>
    <property type="match status" value="1"/>
</dbReference>
<keyword evidence="7" id="KW-1185">Reference proteome</keyword>
<feature type="region of interest" description="Disordered" evidence="5">
    <location>
        <begin position="80"/>
        <end position="106"/>
    </location>
</feature>
<feature type="repeat" description="ANK" evidence="4">
    <location>
        <begin position="1466"/>
        <end position="1498"/>
    </location>
</feature>
<accession>A0A2T7NR80</accession>
<keyword evidence="3" id="KW-0175">Coiled coil</keyword>
<comment type="caution">
    <text evidence="6">The sequence shown here is derived from an EMBL/GenBank/DDBJ whole genome shotgun (WGS) entry which is preliminary data.</text>
</comment>
<feature type="region of interest" description="Disordered" evidence="5">
    <location>
        <begin position="963"/>
        <end position="983"/>
    </location>
</feature>
<evidence type="ECO:0000256" key="4">
    <source>
        <dbReference type="PROSITE-ProRule" id="PRU00023"/>
    </source>
</evidence>
<name>A0A2T7NR80_POMCA</name>
<dbReference type="STRING" id="400727.A0A2T7NR80"/>
<dbReference type="InterPro" id="IPR002110">
    <property type="entry name" value="Ankyrin_rpt"/>
</dbReference>
<dbReference type="GO" id="GO:0030837">
    <property type="term" value="P:negative regulation of actin filament polymerization"/>
    <property type="evidence" value="ECO:0007669"/>
    <property type="project" value="InterPro"/>
</dbReference>
<evidence type="ECO:0000256" key="2">
    <source>
        <dbReference type="ARBA" id="ARBA00023043"/>
    </source>
</evidence>
<evidence type="ECO:0000256" key="1">
    <source>
        <dbReference type="ARBA" id="ARBA00022737"/>
    </source>
</evidence>
<feature type="compositionally biased region" description="Low complexity" evidence="5">
    <location>
        <begin position="80"/>
        <end position="101"/>
    </location>
</feature>
<feature type="region of interest" description="Disordered" evidence="5">
    <location>
        <begin position="760"/>
        <end position="781"/>
    </location>
</feature>
<feature type="compositionally biased region" description="Low complexity" evidence="5">
    <location>
        <begin position="1088"/>
        <end position="1126"/>
    </location>
</feature>
<evidence type="ECO:0000313" key="6">
    <source>
        <dbReference type="EMBL" id="PVD23680.1"/>
    </source>
</evidence>
<dbReference type="PROSITE" id="PS50088">
    <property type="entry name" value="ANK_REPEAT"/>
    <property type="match status" value="1"/>
</dbReference>
<dbReference type="Pfam" id="PF12075">
    <property type="entry name" value="KN_motif"/>
    <property type="match status" value="1"/>
</dbReference>
<dbReference type="PANTHER" id="PTHR24168:SF21">
    <property type="entry name" value="KANK, ISOFORM D"/>
    <property type="match status" value="1"/>
</dbReference>
<gene>
    <name evidence="6" type="ORF">C0Q70_16953</name>
</gene>
<evidence type="ECO:0000313" key="7">
    <source>
        <dbReference type="Proteomes" id="UP000245119"/>
    </source>
</evidence>
<dbReference type="SUPFAM" id="SSF48403">
    <property type="entry name" value="Ankyrin repeat"/>
    <property type="match status" value="1"/>
</dbReference>
<dbReference type="InterPro" id="IPR036770">
    <property type="entry name" value="Ankyrin_rpt-contain_sf"/>
</dbReference>
<dbReference type="InterPro" id="IPR021939">
    <property type="entry name" value="KN_motif"/>
</dbReference>
<evidence type="ECO:0000256" key="5">
    <source>
        <dbReference type="SAM" id="MobiDB-lite"/>
    </source>
</evidence>
<feature type="compositionally biased region" description="Polar residues" evidence="5">
    <location>
        <begin position="184"/>
        <end position="228"/>
    </location>
</feature>
<dbReference type="Gene3D" id="1.25.40.20">
    <property type="entry name" value="Ankyrin repeat-containing domain"/>
    <property type="match status" value="1"/>
</dbReference>
<keyword evidence="2 4" id="KW-0040">ANK repeat</keyword>
<dbReference type="EMBL" id="PZQS01000010">
    <property type="protein sequence ID" value="PVD23680.1"/>
    <property type="molecule type" value="Genomic_DNA"/>
</dbReference>
<dbReference type="Proteomes" id="UP000245119">
    <property type="component" value="Linkage Group LG10"/>
</dbReference>
<evidence type="ECO:0000256" key="3">
    <source>
        <dbReference type="ARBA" id="ARBA00023054"/>
    </source>
</evidence>
<feature type="compositionally biased region" description="Low complexity" evidence="5">
    <location>
        <begin position="1250"/>
        <end position="1261"/>
    </location>
</feature>